<dbReference type="PANTHER" id="PTHR46289:SF19">
    <property type="entry name" value="ZINC FINGER MYM-TYPE CONTAINING 1"/>
    <property type="match status" value="1"/>
</dbReference>
<proteinExistence type="predicted"/>
<dbReference type="Pfam" id="PF05699">
    <property type="entry name" value="Dimer_Tnp_hAT"/>
    <property type="match status" value="1"/>
</dbReference>
<feature type="domain" description="HAT C-terminal dimerisation" evidence="1">
    <location>
        <begin position="39"/>
        <end position="101"/>
    </location>
</feature>
<dbReference type="GO" id="GO:0046983">
    <property type="term" value="F:protein dimerization activity"/>
    <property type="evidence" value="ECO:0007669"/>
    <property type="project" value="InterPro"/>
</dbReference>
<reference evidence="2" key="1">
    <citation type="submission" date="2018-04" db="EMBL/GenBank/DDBJ databases">
        <title>Transcriptome of Schizaphis graminum biotype I.</title>
        <authorList>
            <person name="Scully E.D."/>
            <person name="Geib S.M."/>
            <person name="Palmer N.A."/>
            <person name="Koch K."/>
            <person name="Bradshaw J."/>
            <person name="Heng-Moss T."/>
            <person name="Sarath G."/>
        </authorList>
    </citation>
    <scope>NUCLEOTIDE SEQUENCE</scope>
</reference>
<dbReference type="EMBL" id="GGMR01010046">
    <property type="protein sequence ID" value="MBY22665.1"/>
    <property type="molecule type" value="Transcribed_RNA"/>
</dbReference>
<dbReference type="SUPFAM" id="SSF53098">
    <property type="entry name" value="Ribonuclease H-like"/>
    <property type="match status" value="1"/>
</dbReference>
<dbReference type="InterPro" id="IPR008906">
    <property type="entry name" value="HATC_C_dom"/>
</dbReference>
<gene>
    <name evidence="2" type="ORF">g.98346</name>
</gene>
<evidence type="ECO:0000313" key="2">
    <source>
        <dbReference type="EMBL" id="MBY22665.1"/>
    </source>
</evidence>
<evidence type="ECO:0000259" key="1">
    <source>
        <dbReference type="Pfam" id="PF05699"/>
    </source>
</evidence>
<dbReference type="InterPro" id="IPR052958">
    <property type="entry name" value="IFN-induced_PKR_regulator"/>
</dbReference>
<sequence>MKDGPENINEKCHNIFDEDSENDSISYYENFGDLLQVSNILQKLSKMGMASSFPNLSLAYKAICTLPPTSAGAERCFSKLKLIKTNLRSTMSEARLDHLMVISCNPDIDINMDDAIDKFESRSNLLRSNLMYK</sequence>
<accession>A0A2S2NZQ2</accession>
<name>A0A2S2NZQ2_SCHGA</name>
<dbReference type="PANTHER" id="PTHR46289">
    <property type="entry name" value="52 KDA REPRESSOR OF THE INHIBITOR OF THE PROTEIN KINASE-LIKE PROTEIN-RELATED"/>
    <property type="match status" value="1"/>
</dbReference>
<dbReference type="InterPro" id="IPR012337">
    <property type="entry name" value="RNaseH-like_sf"/>
</dbReference>
<organism evidence="2">
    <name type="scientific">Schizaphis graminum</name>
    <name type="common">Green bug aphid</name>
    <dbReference type="NCBI Taxonomy" id="13262"/>
    <lineage>
        <taxon>Eukaryota</taxon>
        <taxon>Metazoa</taxon>
        <taxon>Ecdysozoa</taxon>
        <taxon>Arthropoda</taxon>
        <taxon>Hexapoda</taxon>
        <taxon>Insecta</taxon>
        <taxon>Pterygota</taxon>
        <taxon>Neoptera</taxon>
        <taxon>Paraneoptera</taxon>
        <taxon>Hemiptera</taxon>
        <taxon>Sternorrhyncha</taxon>
        <taxon>Aphidomorpha</taxon>
        <taxon>Aphidoidea</taxon>
        <taxon>Aphididae</taxon>
        <taxon>Aphidini</taxon>
        <taxon>Schizaphis</taxon>
    </lineage>
</organism>
<dbReference type="AlphaFoldDB" id="A0A2S2NZQ2"/>
<protein>
    <recommendedName>
        <fullName evidence="1">HAT C-terminal dimerisation domain-containing protein</fullName>
    </recommendedName>
</protein>